<dbReference type="InterPro" id="IPR029052">
    <property type="entry name" value="Metallo-depent_PP-like"/>
</dbReference>
<dbReference type="SUPFAM" id="SSF56300">
    <property type="entry name" value="Metallo-dependent phosphatases"/>
    <property type="match status" value="1"/>
</dbReference>
<organism evidence="2 3">
    <name type="scientific">Sphingobacterium deserti</name>
    <dbReference type="NCBI Taxonomy" id="1229276"/>
    <lineage>
        <taxon>Bacteria</taxon>
        <taxon>Pseudomonadati</taxon>
        <taxon>Bacteroidota</taxon>
        <taxon>Sphingobacteriia</taxon>
        <taxon>Sphingobacteriales</taxon>
        <taxon>Sphingobacteriaceae</taxon>
        <taxon>Sphingobacterium</taxon>
    </lineage>
</organism>
<dbReference type="NCBIfam" id="TIGR04123">
    <property type="entry name" value="P_estr_lig_assc"/>
    <property type="match status" value="1"/>
</dbReference>
<name>A0A0B8TB62_9SPHI</name>
<dbReference type="InterPro" id="IPR024173">
    <property type="entry name" value="Pesterase_MJ0037-like"/>
</dbReference>
<comment type="caution">
    <text evidence="2">The sequence shown here is derived from an EMBL/GenBank/DDBJ whole genome shotgun (WGS) entry which is preliminary data.</text>
</comment>
<evidence type="ECO:0000259" key="1">
    <source>
        <dbReference type="Pfam" id="PF00149"/>
    </source>
</evidence>
<dbReference type="PIRSF" id="PIRSF000887">
    <property type="entry name" value="Pesterase_MJ0037"/>
    <property type="match status" value="1"/>
</dbReference>
<evidence type="ECO:0000313" key="3">
    <source>
        <dbReference type="Proteomes" id="UP000031802"/>
    </source>
</evidence>
<proteinExistence type="predicted"/>
<dbReference type="GO" id="GO:0016787">
    <property type="term" value="F:hydrolase activity"/>
    <property type="evidence" value="ECO:0007669"/>
    <property type="project" value="InterPro"/>
</dbReference>
<dbReference type="Gene3D" id="3.60.21.10">
    <property type="match status" value="1"/>
</dbReference>
<dbReference type="RefSeq" id="WP_037494400.1">
    <property type="nucleotide sequence ID" value="NZ_JJMU01000002.1"/>
</dbReference>
<dbReference type="OrthoDB" id="9795838at2"/>
<dbReference type="PATRIC" id="fig|1229276.3.peg.242"/>
<gene>
    <name evidence="2" type="ORF">DI53_0234</name>
</gene>
<dbReference type="InterPro" id="IPR026336">
    <property type="entry name" value="PdeM-like"/>
</dbReference>
<dbReference type="STRING" id="1229276.DI53_0234"/>
<dbReference type="PANTHER" id="PTHR39323:SF1">
    <property type="entry name" value="BLR1149 PROTEIN"/>
    <property type="match status" value="1"/>
</dbReference>
<reference evidence="3" key="1">
    <citation type="submission" date="2014-04" db="EMBL/GenBank/DDBJ databases">
        <title>Whole-Genome optical mapping and complete genome sequence of Sphingobacterium deserti sp. nov., a new spaces isolated from desert in the west of China.</title>
        <authorList>
            <person name="Teng C."/>
            <person name="Zhou Z."/>
            <person name="Li X."/>
            <person name="Chen M."/>
            <person name="Lin M."/>
            <person name="Wang L."/>
            <person name="Su S."/>
            <person name="Zhang C."/>
            <person name="Zhang W."/>
        </authorList>
    </citation>
    <scope>NUCLEOTIDE SEQUENCE [LARGE SCALE GENOMIC DNA]</scope>
    <source>
        <strain evidence="3">ACCC05744</strain>
    </source>
</reference>
<accession>A0A0B8TB62</accession>
<feature type="domain" description="Calcineurin-like phosphoesterase" evidence="1">
    <location>
        <begin position="28"/>
        <end position="145"/>
    </location>
</feature>
<dbReference type="AlphaFoldDB" id="A0A0B8TB62"/>
<evidence type="ECO:0000313" key="2">
    <source>
        <dbReference type="EMBL" id="KGE16119.1"/>
    </source>
</evidence>
<dbReference type="PANTHER" id="PTHR39323">
    <property type="entry name" value="BLR1149 PROTEIN"/>
    <property type="match status" value="1"/>
</dbReference>
<sequence length="216" mass="24939">MAKKLVLNGLEIFLLPQKVAYIPEHEMVVVSDWHIGKLGHFRKEGLFVPPMQLEEEFGRLAMLIRDLQVSHVVFLGDLFHSVWNYEWDQFQVFLLRFPNIKFTLTLGNHDILPEAILQKSIIQVKDYILLSEGVVLSHEPIKHLDAGLYNMVGHIHPGCEVALRGRQYYKLPCFYLDGRVLTLPAFGRWTGLYIIQKQQENRIFAVVGDAVVEMKS</sequence>
<protein>
    <submittedName>
        <fullName evidence="2">Metallophosphoesterase</fullName>
    </submittedName>
</protein>
<keyword evidence="3" id="KW-1185">Reference proteome</keyword>
<dbReference type="EMBL" id="JJMU01000002">
    <property type="protein sequence ID" value="KGE16119.1"/>
    <property type="molecule type" value="Genomic_DNA"/>
</dbReference>
<dbReference type="InterPro" id="IPR004843">
    <property type="entry name" value="Calcineurin-like_PHP"/>
</dbReference>
<dbReference type="eggNOG" id="COG1407">
    <property type="taxonomic scope" value="Bacteria"/>
</dbReference>
<dbReference type="Proteomes" id="UP000031802">
    <property type="component" value="Unassembled WGS sequence"/>
</dbReference>
<dbReference type="Pfam" id="PF00149">
    <property type="entry name" value="Metallophos"/>
    <property type="match status" value="1"/>
</dbReference>
<reference evidence="2 3" key="2">
    <citation type="journal article" date="2015" name="PLoS ONE">
        <title>Whole-Genome Optical Mapping and Finished Genome Sequence of Sphingobacterium deserti sp. nov., a New Species Isolated from the Western Desert of China.</title>
        <authorList>
            <person name="Teng C."/>
            <person name="Zhou Z."/>
            <person name="Molnar I."/>
            <person name="Li X."/>
            <person name="Tang R."/>
            <person name="Chen M."/>
            <person name="Wang L."/>
            <person name="Su S."/>
            <person name="Zhang W."/>
            <person name="Lin M."/>
        </authorList>
    </citation>
    <scope>NUCLEOTIDE SEQUENCE [LARGE SCALE GENOMIC DNA]</scope>
    <source>
        <strain evidence="3">ACCC05744</strain>
    </source>
</reference>